<organism evidence="2 3">
    <name type="scientific">Portunus trituberculatus</name>
    <name type="common">Swimming crab</name>
    <name type="synonym">Neptunus trituberculatus</name>
    <dbReference type="NCBI Taxonomy" id="210409"/>
    <lineage>
        <taxon>Eukaryota</taxon>
        <taxon>Metazoa</taxon>
        <taxon>Ecdysozoa</taxon>
        <taxon>Arthropoda</taxon>
        <taxon>Crustacea</taxon>
        <taxon>Multicrustacea</taxon>
        <taxon>Malacostraca</taxon>
        <taxon>Eumalacostraca</taxon>
        <taxon>Eucarida</taxon>
        <taxon>Decapoda</taxon>
        <taxon>Pleocyemata</taxon>
        <taxon>Brachyura</taxon>
        <taxon>Eubrachyura</taxon>
        <taxon>Portunoidea</taxon>
        <taxon>Portunidae</taxon>
        <taxon>Portuninae</taxon>
        <taxon>Portunus</taxon>
    </lineage>
</organism>
<proteinExistence type="predicted"/>
<protein>
    <submittedName>
        <fullName evidence="2">Uncharacterized protein</fullName>
    </submittedName>
</protein>
<dbReference type="AlphaFoldDB" id="A0A5B7DYB0"/>
<reference evidence="2 3" key="1">
    <citation type="submission" date="2019-05" db="EMBL/GenBank/DDBJ databases">
        <title>Another draft genome of Portunus trituberculatus and its Hox gene families provides insights of decapod evolution.</title>
        <authorList>
            <person name="Jeong J.-H."/>
            <person name="Song I."/>
            <person name="Kim S."/>
            <person name="Choi T."/>
            <person name="Kim D."/>
            <person name="Ryu S."/>
            <person name="Kim W."/>
        </authorList>
    </citation>
    <scope>NUCLEOTIDE SEQUENCE [LARGE SCALE GENOMIC DNA]</scope>
    <source>
        <tissue evidence="2">Muscle</tissue>
    </source>
</reference>
<feature type="region of interest" description="Disordered" evidence="1">
    <location>
        <begin position="1"/>
        <end position="74"/>
    </location>
</feature>
<name>A0A5B7DYB0_PORTR</name>
<comment type="caution">
    <text evidence="2">The sequence shown here is derived from an EMBL/GenBank/DDBJ whole genome shotgun (WGS) entry which is preliminary data.</text>
</comment>
<feature type="compositionally biased region" description="Basic residues" evidence="1">
    <location>
        <begin position="8"/>
        <end position="20"/>
    </location>
</feature>
<gene>
    <name evidence="2" type="ORF">E2C01_019166</name>
</gene>
<dbReference type="Proteomes" id="UP000324222">
    <property type="component" value="Unassembled WGS sequence"/>
</dbReference>
<evidence type="ECO:0000313" key="3">
    <source>
        <dbReference type="Proteomes" id="UP000324222"/>
    </source>
</evidence>
<accession>A0A5B7DYB0</accession>
<dbReference type="EMBL" id="VSRR010001546">
    <property type="protein sequence ID" value="MPC26037.1"/>
    <property type="molecule type" value="Genomic_DNA"/>
</dbReference>
<evidence type="ECO:0000256" key="1">
    <source>
        <dbReference type="SAM" id="MobiDB-lite"/>
    </source>
</evidence>
<evidence type="ECO:0000313" key="2">
    <source>
        <dbReference type="EMBL" id="MPC26037.1"/>
    </source>
</evidence>
<keyword evidence="3" id="KW-1185">Reference proteome</keyword>
<sequence>MTSDQVKQCRKGQKRSHRSVFRPNQVQDESRKVTLARYSSGQSKPGQVGGMTQGRSKGQVKEKKPVKGQENQDS</sequence>